<evidence type="ECO:0000256" key="6">
    <source>
        <dbReference type="ARBA" id="ARBA00023118"/>
    </source>
</evidence>
<dbReference type="GO" id="GO:0051607">
    <property type="term" value="P:defense response to virus"/>
    <property type="evidence" value="ECO:0007669"/>
    <property type="project" value="UniProtKB-KW"/>
</dbReference>
<proteinExistence type="predicted"/>
<keyword evidence="3 8" id="KW-0812">Transmembrane</keyword>
<reference evidence="10 11" key="1">
    <citation type="journal article" date="2019" name="Foodborne Pathog. Dis.">
        <title>Whole Genome Sequencing Analysis of Nontyphoidal Salmonella enterica of Chicken Meat and Human Origin Under Surveillance in Sri Lanka.</title>
        <authorList>
            <person name="Tay M.Y.F."/>
            <person name="Pathirage S."/>
            <person name="Chandrasekaran L."/>
            <person name="Wickramasuriya U."/>
            <person name="Sadeepanie N."/>
            <person name="Waidyarathna K.D.K."/>
            <person name="Liyanage L.D.C."/>
            <person name="Seow K.L.G."/>
            <person name="Hendriksen R.S."/>
            <person name="Takeuchi M.T."/>
            <person name="Schlundt J."/>
        </authorList>
    </citation>
    <scope>NUCLEOTIDE SEQUENCE [LARGE SCALE GENOMIC DNA]</scope>
    <source>
        <strain evidence="10 11">SL_55_S309</strain>
    </source>
</reference>
<feature type="transmembrane region" description="Helical" evidence="8">
    <location>
        <begin position="66"/>
        <end position="87"/>
    </location>
</feature>
<keyword evidence="7 8" id="KW-0472">Membrane</keyword>
<keyword evidence="5 8" id="KW-1133">Transmembrane helix</keyword>
<feature type="transmembrane region" description="Helical" evidence="8">
    <location>
        <begin position="34"/>
        <end position="54"/>
    </location>
</feature>
<evidence type="ECO:0000256" key="8">
    <source>
        <dbReference type="SAM" id="Phobius"/>
    </source>
</evidence>
<evidence type="ECO:0000256" key="2">
    <source>
        <dbReference type="ARBA" id="ARBA00022475"/>
    </source>
</evidence>
<evidence type="ECO:0000256" key="1">
    <source>
        <dbReference type="ARBA" id="ARBA00004236"/>
    </source>
</evidence>
<dbReference type="Proteomes" id="UP000305891">
    <property type="component" value="Unassembled WGS sequence"/>
</dbReference>
<evidence type="ECO:0000313" key="11">
    <source>
        <dbReference type="Proteomes" id="UP000305891"/>
    </source>
</evidence>
<feature type="domain" description="Pycsar effector protein" evidence="9">
    <location>
        <begin position="16"/>
        <end position="173"/>
    </location>
</feature>
<evidence type="ECO:0000256" key="3">
    <source>
        <dbReference type="ARBA" id="ARBA00022692"/>
    </source>
</evidence>
<gene>
    <name evidence="10" type="ORF">E2E88_03325</name>
</gene>
<feature type="transmembrane region" description="Helical" evidence="8">
    <location>
        <begin position="155"/>
        <end position="175"/>
    </location>
</feature>
<keyword evidence="4" id="KW-0547">Nucleotide-binding</keyword>
<keyword evidence="2" id="KW-1003">Cell membrane</keyword>
<accession>A0A4V6GXV7</accession>
<dbReference type="GO" id="GO:0005886">
    <property type="term" value="C:plasma membrane"/>
    <property type="evidence" value="ECO:0007669"/>
    <property type="project" value="UniProtKB-SubCell"/>
</dbReference>
<keyword evidence="6" id="KW-0051">Antiviral defense</keyword>
<dbReference type="Pfam" id="PF18967">
    <property type="entry name" value="PycTM"/>
    <property type="match status" value="1"/>
</dbReference>
<dbReference type="EMBL" id="SMQN01000001">
    <property type="protein sequence ID" value="TLB88847.1"/>
    <property type="molecule type" value="Genomic_DNA"/>
</dbReference>
<evidence type="ECO:0000256" key="4">
    <source>
        <dbReference type="ARBA" id="ARBA00022741"/>
    </source>
</evidence>
<dbReference type="AlphaFoldDB" id="A0A4V6GXV7"/>
<evidence type="ECO:0000313" key="10">
    <source>
        <dbReference type="EMBL" id="TLB88847.1"/>
    </source>
</evidence>
<evidence type="ECO:0000256" key="5">
    <source>
        <dbReference type="ARBA" id="ARBA00022989"/>
    </source>
</evidence>
<comment type="subcellular location">
    <subcellularLocation>
        <location evidence="1">Cell membrane</location>
    </subcellularLocation>
</comment>
<sequence>MADGPKDLDRLDLMCKVITRTDGFHNYANTKSTVILTFTTAILALIIANANHFYEFLNTSTVPHVKLVFSILLFAELLLLFFALLLISKTLIPNTDKSKTKNIYSFVDIYTNFNAEEYKAEVLSVTRDDLIVSMCDLQYNLSDSLDKKYICHKRAVWCLKNTLILMLISSLILIIA</sequence>
<dbReference type="RefSeq" id="WP_137987027.1">
    <property type="nucleotide sequence ID" value="NZ_SMQJ01000001.1"/>
</dbReference>
<dbReference type="GO" id="GO:0000166">
    <property type="term" value="F:nucleotide binding"/>
    <property type="evidence" value="ECO:0007669"/>
    <property type="project" value="UniProtKB-KW"/>
</dbReference>
<organism evidence="10 11">
    <name type="scientific">Salmonella enterica subsp. enterica serovar Java</name>
    <dbReference type="NCBI Taxonomy" id="224729"/>
    <lineage>
        <taxon>Bacteria</taxon>
        <taxon>Pseudomonadati</taxon>
        <taxon>Pseudomonadota</taxon>
        <taxon>Gammaproteobacteria</taxon>
        <taxon>Enterobacterales</taxon>
        <taxon>Enterobacteriaceae</taxon>
        <taxon>Salmonella</taxon>
    </lineage>
</organism>
<protein>
    <recommendedName>
        <fullName evidence="9">Pycsar effector protein domain-containing protein</fullName>
    </recommendedName>
</protein>
<comment type="caution">
    <text evidence="10">The sequence shown here is derived from an EMBL/GenBank/DDBJ whole genome shotgun (WGS) entry which is preliminary data.</text>
</comment>
<dbReference type="InterPro" id="IPR043760">
    <property type="entry name" value="PycTM_dom"/>
</dbReference>
<evidence type="ECO:0000259" key="9">
    <source>
        <dbReference type="Pfam" id="PF18967"/>
    </source>
</evidence>
<name>A0A4V6GXV7_SALEB</name>
<evidence type="ECO:0000256" key="7">
    <source>
        <dbReference type="ARBA" id="ARBA00023136"/>
    </source>
</evidence>